<name>A0ABR6XBB3_9BURK</name>
<dbReference type="EMBL" id="JACOFT010000001">
    <property type="protein sequence ID" value="MBC3810219.1"/>
    <property type="molecule type" value="Genomic_DNA"/>
</dbReference>
<dbReference type="Gene3D" id="3.40.390.10">
    <property type="entry name" value="Collagenase (Catalytic Domain)"/>
    <property type="match status" value="1"/>
</dbReference>
<dbReference type="InterPro" id="IPR024079">
    <property type="entry name" value="MetalloPept_cat_dom_sf"/>
</dbReference>
<feature type="chain" id="PRO_5045599297" description="LTD domain-containing protein" evidence="1">
    <location>
        <begin position="23"/>
        <end position="881"/>
    </location>
</feature>
<feature type="signal peptide" evidence="1">
    <location>
        <begin position="1"/>
        <end position="22"/>
    </location>
</feature>
<sequence length="881" mass="94513">MLSHLLKSFVCSVLIATLAACGGSTPDTSSTNSNNAAGNSVQAMAANYVQPRTGWFWNPAEGGRGFAIERQGSQLFVAGFMYETTGESTWYVSTMNQQPDGSYRGDFLRYTGGQSLLGTYKQAQPTTYATATASFDSSTTGQLSVTSSGSNATTVIALQAFPISTPTAFQPSTDQFQSGWWWNPEEGGRGFFIEAQGAQAFIGSFMYQDNGLPTWYVSSAKLLAPNLISGNLESYSNGQSMFGGYKAASLSPSGPGVVSFEMTSNTTGVMTLTNGNKINVQRFVFNTEPVAAETVKNLLISEVSSDYYSNGSTWFEVYNPNATTSINLADYTLRSTYLDQGSIYSTPTTFPMPSVTIPPKSYLVVSSRTVDNPVDSKQIVYVGNSAQKPFWTSSGFIELIKGGQTADVVRFGNNSTSPTTASAWTGANAPALPFDKTQYGYSIVRLAASGMTDNNTGSDWSSVNFATPAGPNDVGVGVVDSDGDGIPDSAKINGKTFAGLDLYAMGARPGQRDVFMQIDSMNSNDPGIILRPEAAQKLVDTFANKVYSAGKKKIALHIDAGNLFSPTINPGAFNLGGGKSVPYTPCLALDYDKVTTSGCTNLYDVKRTNLDVRRKLIFHYVIMGNSQQVDGSCGSSGLGEMGGNDFIITLGSCGLTTTPGAELNLLVNAQAATFMHEFGHNLGLNHGGNESNNYKPNYYSIMNYMYQLKGLSANPSGAQAANRFYLTNKTYAKATGLSLCNIDNSPCGNSFIMDYSNGSSIDLDENNLNESLNIGRGAVAGAYADWDNSNNQTSGTFAFNIHNPDTTTSLRVLKDFNDWDNLVLPLARTSLGVNSGAVLPTMQPVKEIVRKDTMSDRPRNLVYEDPNLLPKHLDSIRRTQH</sequence>
<protein>
    <recommendedName>
        <fullName evidence="2">LTD domain-containing protein</fullName>
    </recommendedName>
</protein>
<evidence type="ECO:0000313" key="4">
    <source>
        <dbReference type="Proteomes" id="UP000637632"/>
    </source>
</evidence>
<dbReference type="SUPFAM" id="SSF55486">
    <property type="entry name" value="Metalloproteases ('zincins'), catalytic domain"/>
    <property type="match status" value="1"/>
</dbReference>
<keyword evidence="4" id="KW-1185">Reference proteome</keyword>
<dbReference type="PROSITE" id="PS51257">
    <property type="entry name" value="PROKAR_LIPOPROTEIN"/>
    <property type="match status" value="1"/>
</dbReference>
<comment type="caution">
    <text evidence="3">The sequence shown here is derived from an EMBL/GenBank/DDBJ whole genome shotgun (WGS) entry which is preliminary data.</text>
</comment>
<accession>A0ABR6XBB3</accession>
<evidence type="ECO:0000259" key="2">
    <source>
        <dbReference type="PROSITE" id="PS51841"/>
    </source>
</evidence>
<proteinExistence type="predicted"/>
<reference evidence="3 4" key="1">
    <citation type="submission" date="2020-08" db="EMBL/GenBank/DDBJ databases">
        <title>Novel species isolated from subtropical streams in China.</title>
        <authorList>
            <person name="Lu H."/>
        </authorList>
    </citation>
    <scope>NUCLEOTIDE SEQUENCE [LARGE SCALE GENOMIC DNA]</scope>
    <source>
        <strain evidence="3 4">CCTCC AB 2015119</strain>
    </source>
</reference>
<evidence type="ECO:0000256" key="1">
    <source>
        <dbReference type="SAM" id="SignalP"/>
    </source>
</evidence>
<dbReference type="RefSeq" id="WP_190477031.1">
    <property type="nucleotide sequence ID" value="NZ_JACOFT010000001.1"/>
</dbReference>
<organism evidence="3 4">
    <name type="scientific">Undibacterium aquatile</name>
    <dbReference type="NCBI Taxonomy" id="1537398"/>
    <lineage>
        <taxon>Bacteria</taxon>
        <taxon>Pseudomonadati</taxon>
        <taxon>Pseudomonadota</taxon>
        <taxon>Betaproteobacteria</taxon>
        <taxon>Burkholderiales</taxon>
        <taxon>Oxalobacteraceae</taxon>
        <taxon>Undibacterium</taxon>
    </lineage>
</organism>
<dbReference type="PROSITE" id="PS51841">
    <property type="entry name" value="LTD"/>
    <property type="match status" value="1"/>
</dbReference>
<dbReference type="InterPro" id="IPR001322">
    <property type="entry name" value="Lamin_tail_dom"/>
</dbReference>
<dbReference type="Proteomes" id="UP000637632">
    <property type="component" value="Unassembled WGS sequence"/>
</dbReference>
<feature type="domain" description="LTD" evidence="2">
    <location>
        <begin position="287"/>
        <end position="413"/>
    </location>
</feature>
<gene>
    <name evidence="3" type="ORF">H8K26_02090</name>
</gene>
<keyword evidence="1" id="KW-0732">Signal</keyword>
<evidence type="ECO:0000313" key="3">
    <source>
        <dbReference type="EMBL" id="MBC3810219.1"/>
    </source>
</evidence>